<dbReference type="CDD" id="cd02440">
    <property type="entry name" value="AdoMet_MTases"/>
    <property type="match status" value="1"/>
</dbReference>
<dbReference type="Pfam" id="PF13489">
    <property type="entry name" value="Methyltransf_23"/>
    <property type="match status" value="1"/>
</dbReference>
<name>A0A7S8FCL6_9BACT</name>
<evidence type="ECO:0000313" key="1">
    <source>
        <dbReference type="EMBL" id="QPD03634.1"/>
    </source>
</evidence>
<evidence type="ECO:0000313" key="2">
    <source>
        <dbReference type="Proteomes" id="UP000593737"/>
    </source>
</evidence>
<sequence length="301" mass="33477">MRSGILRQDSDVVSGPGDPIRPCPACGHEKTSSVGQLNGWVLARCSLCDLVYTRDLPTSEKIGQVYNEAYERDGLYDAHLKQLDMMIKTGRSRQGFYRNRLFLKRFKPQPGEKLLEIGCGIGAFLVAAHQRGWQVEGVDISARALEVSCNIHGLTVYHGTLEEINVPVGTYKAIVCWEVLEHLPSPRQFLQHAKKLLRNDGLFVCSIPNCSDKVPLFVDKLGPASVPPVHLNFWTLASFKRFSELNGFRVVHLFTKRNLMAMAGAKKRPLQLAWKQLAAIIGLLEGPNIYAVLTPSDPGSQ</sequence>
<reference evidence="1 2" key="1">
    <citation type="journal article" date="2020" name="ISME J.">
        <title>Enrichment and physiological characterization of a novel comammox Nitrospira indicates ammonium inhibition of complete nitrification.</title>
        <authorList>
            <person name="Sakoula D."/>
            <person name="Koch H."/>
            <person name="Frank J."/>
            <person name="Jetten M.S.M."/>
            <person name="van Kessel M.A.H.J."/>
            <person name="Lucker S."/>
        </authorList>
    </citation>
    <scope>NUCLEOTIDE SEQUENCE [LARGE SCALE GENOMIC DNA]</scope>
    <source>
        <strain evidence="1">Comreactor17</strain>
    </source>
</reference>
<proteinExistence type="predicted"/>
<protein>
    <recommendedName>
        <fullName evidence="3">Class I SAM-dependent methyltransferase</fullName>
    </recommendedName>
</protein>
<dbReference type="KEGG" id="nkf:Nkreftii_001408"/>
<dbReference type="SUPFAM" id="SSF53335">
    <property type="entry name" value="S-adenosyl-L-methionine-dependent methyltransferases"/>
    <property type="match status" value="1"/>
</dbReference>
<dbReference type="PANTHER" id="PTHR43861:SF6">
    <property type="entry name" value="METHYLTRANSFERASE TYPE 11"/>
    <property type="match status" value="1"/>
</dbReference>
<evidence type="ECO:0008006" key="3">
    <source>
        <dbReference type="Google" id="ProtNLM"/>
    </source>
</evidence>
<accession>A0A7S8FCL6</accession>
<dbReference type="PANTHER" id="PTHR43861">
    <property type="entry name" value="TRANS-ACONITATE 2-METHYLTRANSFERASE-RELATED"/>
    <property type="match status" value="1"/>
</dbReference>
<dbReference type="Proteomes" id="UP000593737">
    <property type="component" value="Chromosome"/>
</dbReference>
<dbReference type="EMBL" id="CP047423">
    <property type="protein sequence ID" value="QPD03634.1"/>
    <property type="molecule type" value="Genomic_DNA"/>
</dbReference>
<organism evidence="1 2">
    <name type="scientific">Candidatus Nitrospira kreftii</name>
    <dbReference type="NCBI Taxonomy" id="2652173"/>
    <lineage>
        <taxon>Bacteria</taxon>
        <taxon>Pseudomonadati</taxon>
        <taxon>Nitrospirota</taxon>
        <taxon>Nitrospiria</taxon>
        <taxon>Nitrospirales</taxon>
        <taxon>Nitrospiraceae</taxon>
        <taxon>Nitrospira</taxon>
    </lineage>
</organism>
<dbReference type="InterPro" id="IPR029063">
    <property type="entry name" value="SAM-dependent_MTases_sf"/>
</dbReference>
<dbReference type="Gene3D" id="3.40.50.150">
    <property type="entry name" value="Vaccinia Virus protein VP39"/>
    <property type="match status" value="1"/>
</dbReference>
<gene>
    <name evidence="1" type="ORF">Nkreftii_001408</name>
</gene>
<dbReference type="AlphaFoldDB" id="A0A7S8FCL6"/>